<dbReference type="AlphaFoldDB" id="A0A9D1WP99"/>
<dbReference type="Pfam" id="PF06889">
    <property type="entry name" value="DUF1266"/>
    <property type="match status" value="1"/>
</dbReference>
<name>A0A9D1WP99_9FIRM</name>
<evidence type="ECO:0000313" key="3">
    <source>
        <dbReference type="Proteomes" id="UP000886800"/>
    </source>
</evidence>
<comment type="caution">
    <text evidence="2">The sequence shown here is derived from an EMBL/GenBank/DDBJ whole genome shotgun (WGS) entry which is preliminary data.</text>
</comment>
<evidence type="ECO:0000259" key="1">
    <source>
        <dbReference type="Pfam" id="PF06889"/>
    </source>
</evidence>
<proteinExistence type="predicted"/>
<accession>A0A9D1WP99</accession>
<dbReference type="PROSITE" id="PS51257">
    <property type="entry name" value="PROKAR_LIPOPROTEIN"/>
    <property type="match status" value="1"/>
</dbReference>
<reference evidence="2" key="2">
    <citation type="submission" date="2021-04" db="EMBL/GenBank/DDBJ databases">
        <authorList>
            <person name="Gilroy R."/>
        </authorList>
    </citation>
    <scope>NUCLEOTIDE SEQUENCE</scope>
    <source>
        <strain evidence="2">CHK188-5543</strain>
    </source>
</reference>
<evidence type="ECO:0000313" key="2">
    <source>
        <dbReference type="EMBL" id="HIX64697.1"/>
    </source>
</evidence>
<dbReference type="InterPro" id="IPR009677">
    <property type="entry name" value="DUF1266"/>
</dbReference>
<feature type="domain" description="DUF1266" evidence="1">
    <location>
        <begin position="29"/>
        <end position="128"/>
    </location>
</feature>
<dbReference type="Proteomes" id="UP000886800">
    <property type="component" value="Unassembled WGS sequence"/>
</dbReference>
<protein>
    <submittedName>
        <fullName evidence="2">DUF1266 domain-containing protein</fullName>
    </submittedName>
</protein>
<reference evidence="2" key="1">
    <citation type="journal article" date="2021" name="PeerJ">
        <title>Extensive microbial diversity within the chicken gut microbiome revealed by metagenomics and culture.</title>
        <authorList>
            <person name="Gilroy R."/>
            <person name="Ravi A."/>
            <person name="Getino M."/>
            <person name="Pursley I."/>
            <person name="Horton D.L."/>
            <person name="Alikhan N.F."/>
            <person name="Baker D."/>
            <person name="Gharbi K."/>
            <person name="Hall N."/>
            <person name="Watson M."/>
            <person name="Adriaenssens E.M."/>
            <person name="Foster-Nyarko E."/>
            <person name="Jarju S."/>
            <person name="Secka A."/>
            <person name="Antonio M."/>
            <person name="Oren A."/>
            <person name="Chaudhuri R.R."/>
            <person name="La Ragione R."/>
            <person name="Hildebrand F."/>
            <person name="Pallen M.J."/>
        </authorList>
    </citation>
    <scope>NUCLEOTIDE SEQUENCE</scope>
    <source>
        <strain evidence="2">CHK188-5543</strain>
    </source>
</reference>
<organism evidence="2 3">
    <name type="scientific">Candidatus Anaerotruncus excrementipullorum</name>
    <dbReference type="NCBI Taxonomy" id="2838465"/>
    <lineage>
        <taxon>Bacteria</taxon>
        <taxon>Bacillati</taxon>
        <taxon>Bacillota</taxon>
        <taxon>Clostridia</taxon>
        <taxon>Eubacteriales</taxon>
        <taxon>Oscillospiraceae</taxon>
        <taxon>Anaerotruncus</taxon>
    </lineage>
</organism>
<dbReference type="EMBL" id="DXES01000011">
    <property type="protein sequence ID" value="HIX64697.1"/>
    <property type="molecule type" value="Genomic_DNA"/>
</dbReference>
<gene>
    <name evidence="2" type="ORF">H9736_00455</name>
</gene>
<sequence length="134" mass="15457">MLKSAWGITGYQELLETVEYMTQGPGFTSCREQGERAWQLSRASSLLGMAMVLGWASRRELVERSRRVCRQIQGQFSSWDEFYLAFLDHFSGAHHGEGAPNDKEAVRHRVDCYWELKKRPDGPYSLPWDLDLEG</sequence>